<proteinExistence type="predicted"/>
<name>A0A8J2MJ99_9BILA</name>
<sequence length="50" mass="5847">VHSIGYENEYEFASKEDLKEIARSQMEALSRDIRMSFGDYQLNTFSNNDP</sequence>
<evidence type="ECO:0000313" key="2">
    <source>
        <dbReference type="Proteomes" id="UP000746747"/>
    </source>
</evidence>
<comment type="caution">
    <text evidence="1">The sequence shown here is derived from an EMBL/GenBank/DDBJ whole genome shotgun (WGS) entry which is preliminary data.</text>
</comment>
<dbReference type="OrthoDB" id="5867840at2759"/>
<reference evidence="1" key="1">
    <citation type="submission" date="2021-09" db="EMBL/GenBank/DDBJ databases">
        <authorList>
            <consortium name="Pathogen Informatics"/>
        </authorList>
    </citation>
    <scope>NUCLEOTIDE SEQUENCE</scope>
</reference>
<gene>
    <name evidence="1" type="ORF">CJOHNSTONI_LOCUS1518</name>
</gene>
<dbReference type="EMBL" id="CAKAEH010000462">
    <property type="protein sequence ID" value="CAG9531088.1"/>
    <property type="molecule type" value="Genomic_DNA"/>
</dbReference>
<keyword evidence="2" id="KW-1185">Reference proteome</keyword>
<protein>
    <submittedName>
        <fullName evidence="1">Uncharacterized protein</fullName>
    </submittedName>
</protein>
<accession>A0A8J2MJ99</accession>
<organism evidence="1 2">
    <name type="scientific">Cercopithifilaria johnstoni</name>
    <dbReference type="NCBI Taxonomy" id="2874296"/>
    <lineage>
        <taxon>Eukaryota</taxon>
        <taxon>Metazoa</taxon>
        <taxon>Ecdysozoa</taxon>
        <taxon>Nematoda</taxon>
        <taxon>Chromadorea</taxon>
        <taxon>Rhabditida</taxon>
        <taxon>Spirurina</taxon>
        <taxon>Spiruromorpha</taxon>
        <taxon>Filarioidea</taxon>
        <taxon>Onchocercidae</taxon>
        <taxon>Cercopithifilaria</taxon>
    </lineage>
</organism>
<dbReference type="Proteomes" id="UP000746747">
    <property type="component" value="Unassembled WGS sequence"/>
</dbReference>
<feature type="non-terminal residue" evidence="1">
    <location>
        <position position="1"/>
    </location>
</feature>
<evidence type="ECO:0000313" key="1">
    <source>
        <dbReference type="EMBL" id="CAG9531088.1"/>
    </source>
</evidence>
<dbReference type="AlphaFoldDB" id="A0A8J2MJ99"/>